<dbReference type="Proteomes" id="UP000007431">
    <property type="component" value="Unassembled WGS sequence"/>
</dbReference>
<name>D8PXX2_SCHCM</name>
<comment type="similarity">
    <text evidence="2">Belongs to the XPC family.</text>
</comment>
<keyword evidence="9" id="KW-1185">Reference proteome</keyword>
<keyword evidence="5" id="KW-0539">Nucleus</keyword>
<evidence type="ECO:0000259" key="7">
    <source>
        <dbReference type="PROSITE" id="PS50112"/>
    </source>
</evidence>
<evidence type="ECO:0000256" key="3">
    <source>
        <dbReference type="ARBA" id="ARBA00022763"/>
    </source>
</evidence>
<dbReference type="Gene3D" id="3.90.260.10">
    <property type="entry name" value="Transglutaminase-like"/>
    <property type="match status" value="1"/>
</dbReference>
<dbReference type="SMART" id="SM01030">
    <property type="entry name" value="BHD_1"/>
    <property type="match status" value="1"/>
</dbReference>
<dbReference type="PROSITE" id="PS50112">
    <property type="entry name" value="PAS"/>
    <property type="match status" value="1"/>
</dbReference>
<dbReference type="VEuPathDB" id="FungiDB:SCHCODRAFT_02492086"/>
<dbReference type="Gene3D" id="3.30.450.20">
    <property type="entry name" value="PAS domain"/>
    <property type="match status" value="1"/>
</dbReference>
<feature type="domain" description="PAS" evidence="7">
    <location>
        <begin position="1244"/>
        <end position="1314"/>
    </location>
</feature>
<feature type="compositionally biased region" description="Basic and acidic residues" evidence="6">
    <location>
        <begin position="310"/>
        <end position="322"/>
    </location>
</feature>
<dbReference type="GO" id="GO:0005737">
    <property type="term" value="C:cytoplasm"/>
    <property type="evidence" value="ECO:0007669"/>
    <property type="project" value="TreeGrafter"/>
</dbReference>
<dbReference type="eggNOG" id="KOG2179">
    <property type="taxonomic scope" value="Eukaryota"/>
</dbReference>
<evidence type="ECO:0000256" key="6">
    <source>
        <dbReference type="SAM" id="MobiDB-lite"/>
    </source>
</evidence>
<dbReference type="GO" id="GO:0000111">
    <property type="term" value="C:nucleotide-excision repair factor 2 complex"/>
    <property type="evidence" value="ECO:0007669"/>
    <property type="project" value="TreeGrafter"/>
</dbReference>
<feature type="region of interest" description="Disordered" evidence="6">
    <location>
        <begin position="1551"/>
        <end position="1585"/>
    </location>
</feature>
<feature type="region of interest" description="Disordered" evidence="6">
    <location>
        <begin position="256"/>
        <end position="348"/>
    </location>
</feature>
<sequence>MSDAEPIIYNDDIEDSEDDFDWEEVPVPEPPGQEIVLDEQQPAPQNIEITIRTKPKKSAKADVKKQGISHAERLLRVDCHKLHTLCLLASARIRNKWLNDPLLHARLLSLTPLELQNAFSAIHKSRMPDANHRAHMFRRALEGLVEWWADEFFDVRPEGHIRNRTFAEVQKYMIKHKVPLDEPDATMDPEMLEDVLDDEGETIRSPKSFMKHALMHSGSRDVSAQLFTALCRALGLPARLVVSIQSVPWQTKDTLYSSPAKKKQSKGKGKQKAIELEDDGGASATPSGSVNGAFPGTGQSVAGSSTPMSEKAKGKQRAEPQVRLRKGKSKGNVLGKASTPTPVPADPLSSPPVFWTEVFSRTDGRWIPIDPIRNKVNRRKAFDPSPATAGPKSAKPERDNIIAVYNQSQALTAPAKRVGGRPIKEENRMLYVVAFEEDGYARDVTRRYAHQYLSKVMKAQGGSKQLTRGKNRIQWWEGVMGLVTRPYRLHRDDMEDEELNSMQMSEGMPTTLAGFKDHPLYVLERHIRQHETIHPPPPATPELGKFRGEPVYPRSNVVALKSAENWMRTEGRTVKAGEQPMKFIKLHANTVARLREIELAKDELRVAGESAGDLMQGLYARSQTELFVPPPVVDGKIPKNGFGNVDLFVPNKGVVKVARKLGFDYAEALTGFEFKKRRAVPVIQGVVVAVENEQALLEAYWEAEQDAAEKARVKREERVLKLWTRLVQGLTIRARLQDQYADRDRGSKAPANEPPPTASTTAAQPEDDDLIEVELPDTGGGYLVGADDVVQSYHLPKAQYAAGVSRETSQSGDDNGVASSGTPAPEVILQTMELDEADTVEAVAPAADRVAPRTMEALAADSSRAQSEGAHEEDEDILVLDGPVNAHANGVGQANGTNGAGSRGSSAGRQTRKAANGATAANGEASTNGKAPAKRVAGRKRGRKAIEESEGSEDEKPSRKRTNTRKRASPAKTPVAAESATTETASAPTTAETPARRTLRPRKTKTAEQIQQEREAELAYRRAIADSDGSSFGRAACAVFCGNSDAKVRYDVCPRTSLSTFDNVCVFGAAAAATCAPLASPLASPSVLTRFVSLSGVSVSRLRFSPCVESGSAQPTKGQRNILTGVYLFSDRETFLAYISVGKGDLFCHSMLGELLPEKKRKWDRGWKIDRRSGIYVSHTRVAQTWGRGIHGAIDRTVMGTDKKGRTGFDDTTAWADSQVCGYESDVGQVEDLRAVGKGHSPELRRRAEDMNEALAFGIVDFSQEARWIYMTDSVTDLLGWEPRELVGRPSLELVHPDEFLRVRKLHYDTITEDKAAVLAYLRMRHKDPYKGYVLCGIARTVVHNVLMGSVSFARPGPKQLHNASTATEIEVITPAAKDFQFRRWNDPTPMPPSPGTVQELPTTEEENPAAWHRRSESRSPSPRRGRRRSRHRNTGDGSSPDRHGEPSSRSPSPKVDPSVSFDPLPNQSFRTAFIVDRFSLSCPIMYYTNDHFIETMEILGRSFYDFVSKKDESLVRSWIDLVKSWGVNERGQPSDGGFGFGRFRLLTRGRKSAEAEPADRRRTSMSRARQTSRQPKPKSVSRSRPVIQTDAHLADNHPNHQRGDRSQTHPYTYVDAIFSAHSDGLMIILRGCPNVTQPLPPTGSQAAGPSRPNP</sequence>
<dbReference type="InterPro" id="IPR004583">
    <property type="entry name" value="DNA_repair_Rad4"/>
</dbReference>
<dbReference type="Gene3D" id="2.20.20.110">
    <property type="entry name" value="Rad4, beta-hairpin domain BHD1"/>
    <property type="match status" value="1"/>
</dbReference>
<dbReference type="Pfam" id="PF03835">
    <property type="entry name" value="Rad4"/>
    <property type="match status" value="1"/>
</dbReference>
<dbReference type="SMART" id="SM01032">
    <property type="entry name" value="BHD_3"/>
    <property type="match status" value="1"/>
</dbReference>
<feature type="compositionally biased region" description="Polar residues" evidence="6">
    <location>
        <begin position="1566"/>
        <end position="1575"/>
    </location>
</feature>
<reference evidence="8 9" key="1">
    <citation type="journal article" date="2010" name="Nat. Biotechnol.">
        <title>Genome sequence of the model mushroom Schizophyllum commune.</title>
        <authorList>
            <person name="Ohm R.A."/>
            <person name="de Jong J.F."/>
            <person name="Lugones L.G."/>
            <person name="Aerts A."/>
            <person name="Kothe E."/>
            <person name="Stajich J.E."/>
            <person name="de Vries R.P."/>
            <person name="Record E."/>
            <person name="Levasseur A."/>
            <person name="Baker S.E."/>
            <person name="Bartholomew K.A."/>
            <person name="Coutinho P.M."/>
            <person name="Erdmann S."/>
            <person name="Fowler T.J."/>
            <person name="Gathman A.C."/>
            <person name="Lombard V."/>
            <person name="Henrissat B."/>
            <person name="Knabe N."/>
            <person name="Kuees U."/>
            <person name="Lilly W.W."/>
            <person name="Lindquist E."/>
            <person name="Lucas S."/>
            <person name="Magnuson J.K."/>
            <person name="Piumi F."/>
            <person name="Raudaskoski M."/>
            <person name="Salamov A."/>
            <person name="Schmutz J."/>
            <person name="Schwarze F.W.M.R."/>
            <person name="vanKuyk P.A."/>
            <person name="Horton J.S."/>
            <person name="Grigoriev I.V."/>
            <person name="Woesten H.A.B."/>
        </authorList>
    </citation>
    <scope>NUCLEOTIDE SEQUENCE [LARGE SCALE GENOMIC DNA]</scope>
    <source>
        <strain evidence="9">H4-8 / FGSC 9210</strain>
    </source>
</reference>
<dbReference type="InterPro" id="IPR018325">
    <property type="entry name" value="Rad4/PNGase_transGLS-fold"/>
</dbReference>
<comment type="subcellular location">
    <subcellularLocation>
        <location evidence="1">Nucleus</location>
    </subcellularLocation>
</comment>
<dbReference type="SMART" id="SM01031">
    <property type="entry name" value="BHD_2"/>
    <property type="match status" value="1"/>
</dbReference>
<feature type="compositionally biased region" description="Low complexity" evidence="6">
    <location>
        <begin position="903"/>
        <end position="931"/>
    </location>
</feature>
<dbReference type="GO" id="GO:0006298">
    <property type="term" value="P:mismatch repair"/>
    <property type="evidence" value="ECO:0007669"/>
    <property type="project" value="TreeGrafter"/>
</dbReference>
<dbReference type="InterPro" id="IPR042488">
    <property type="entry name" value="Rad4_BHD3_sf"/>
</dbReference>
<evidence type="ECO:0000256" key="2">
    <source>
        <dbReference type="ARBA" id="ARBA00009525"/>
    </source>
</evidence>
<feature type="compositionally biased region" description="Polar residues" evidence="6">
    <location>
        <begin position="806"/>
        <end position="822"/>
    </location>
</feature>
<dbReference type="SUPFAM" id="SSF54001">
    <property type="entry name" value="Cysteine proteinases"/>
    <property type="match status" value="1"/>
</dbReference>
<dbReference type="Pfam" id="PF10404">
    <property type="entry name" value="BHD_2"/>
    <property type="match status" value="1"/>
</dbReference>
<keyword evidence="3" id="KW-0227">DNA damage</keyword>
<dbReference type="Pfam" id="PF10403">
    <property type="entry name" value="BHD_1"/>
    <property type="match status" value="1"/>
</dbReference>
<dbReference type="STRING" id="578458.D8PXX2"/>
<dbReference type="CDD" id="cd00130">
    <property type="entry name" value="PAS"/>
    <property type="match status" value="1"/>
</dbReference>
<dbReference type="PANTHER" id="PTHR12135:SF0">
    <property type="entry name" value="DNA REPAIR PROTEIN COMPLEMENTING XP-C CELLS"/>
    <property type="match status" value="1"/>
</dbReference>
<gene>
    <name evidence="8" type="ORF">SCHCODRAFT_256660</name>
</gene>
<dbReference type="GO" id="GO:0003684">
    <property type="term" value="F:damaged DNA binding"/>
    <property type="evidence" value="ECO:0007669"/>
    <property type="project" value="InterPro"/>
</dbReference>
<proteinExistence type="inferred from homology"/>
<feature type="compositionally biased region" description="Polar residues" evidence="6">
    <location>
        <begin position="297"/>
        <end position="308"/>
    </location>
</feature>
<keyword evidence="4" id="KW-0234">DNA repair</keyword>
<dbReference type="PANTHER" id="PTHR12135">
    <property type="entry name" value="DNA REPAIR PROTEIN XP-C / RAD4"/>
    <property type="match status" value="1"/>
</dbReference>
<feature type="compositionally biased region" description="Basic residues" evidence="6">
    <location>
        <begin position="1422"/>
        <end position="1433"/>
    </location>
</feature>
<dbReference type="InParanoid" id="D8PXX2"/>
<dbReference type="GO" id="GO:0006289">
    <property type="term" value="P:nucleotide-excision repair"/>
    <property type="evidence" value="ECO:0007669"/>
    <property type="project" value="InterPro"/>
</dbReference>
<organism evidence="9">
    <name type="scientific">Schizophyllum commune (strain H4-8 / FGSC 9210)</name>
    <name type="common">Split gill fungus</name>
    <dbReference type="NCBI Taxonomy" id="578458"/>
    <lineage>
        <taxon>Eukaryota</taxon>
        <taxon>Fungi</taxon>
        <taxon>Dikarya</taxon>
        <taxon>Basidiomycota</taxon>
        <taxon>Agaricomycotina</taxon>
        <taxon>Agaricomycetes</taxon>
        <taxon>Agaricomycetidae</taxon>
        <taxon>Agaricales</taxon>
        <taxon>Schizophyllaceae</taxon>
        <taxon>Schizophyllum</taxon>
    </lineage>
</organism>
<dbReference type="Gene3D" id="3.30.70.2460">
    <property type="entry name" value="Rad4, beta-hairpin domain BHD3"/>
    <property type="match status" value="1"/>
</dbReference>
<evidence type="ECO:0000313" key="8">
    <source>
        <dbReference type="EMBL" id="EFI99750.1"/>
    </source>
</evidence>
<dbReference type="SUPFAM" id="SSF55785">
    <property type="entry name" value="PYP-like sensor domain (PAS domain)"/>
    <property type="match status" value="1"/>
</dbReference>
<feature type="region of interest" description="Disordered" evidence="6">
    <location>
        <begin position="741"/>
        <end position="768"/>
    </location>
</feature>
<dbReference type="OMA" id="EHQTELY"/>
<evidence type="ECO:0000256" key="1">
    <source>
        <dbReference type="ARBA" id="ARBA00004123"/>
    </source>
</evidence>
<dbReference type="InterPro" id="IPR018326">
    <property type="entry name" value="Rad4_beta-hairpin_dom1"/>
</dbReference>
<protein>
    <recommendedName>
        <fullName evidence="7">PAS domain-containing protein</fullName>
    </recommendedName>
</protein>
<dbReference type="InterPro" id="IPR013655">
    <property type="entry name" value="PAS_fold_3"/>
</dbReference>
<dbReference type="InterPro" id="IPR018327">
    <property type="entry name" value="BHD_2"/>
</dbReference>
<accession>D8PXX2</accession>
<dbReference type="Pfam" id="PF08447">
    <property type="entry name" value="PAS_3"/>
    <property type="match status" value="1"/>
</dbReference>
<dbReference type="InterPro" id="IPR018328">
    <property type="entry name" value="Rad4_beta-hairpin_dom3"/>
</dbReference>
<dbReference type="InterPro" id="IPR036985">
    <property type="entry name" value="Transglutaminase-like_sf"/>
</dbReference>
<feature type="compositionally biased region" description="Basic and acidic residues" evidence="6">
    <location>
        <begin position="1552"/>
        <end position="1563"/>
    </location>
</feature>
<dbReference type="EMBL" id="GL377304">
    <property type="protein sequence ID" value="EFI99750.1"/>
    <property type="molecule type" value="Genomic_DNA"/>
</dbReference>
<feature type="compositionally biased region" description="Basic residues" evidence="6">
    <location>
        <begin position="958"/>
        <end position="969"/>
    </location>
</feature>
<dbReference type="Pfam" id="PF10405">
    <property type="entry name" value="BHD_3"/>
    <property type="match status" value="1"/>
</dbReference>
<dbReference type="GO" id="GO:0003697">
    <property type="term" value="F:single-stranded DNA binding"/>
    <property type="evidence" value="ECO:0007669"/>
    <property type="project" value="TreeGrafter"/>
</dbReference>
<dbReference type="InterPro" id="IPR035965">
    <property type="entry name" value="PAS-like_dom_sf"/>
</dbReference>
<feature type="region of interest" description="Disordered" evidence="6">
    <location>
        <begin position="885"/>
        <end position="1009"/>
    </location>
</feature>
<feature type="compositionally biased region" description="Basic residues" evidence="6">
    <location>
        <begin position="932"/>
        <end position="943"/>
    </location>
</feature>
<dbReference type="InterPro" id="IPR038765">
    <property type="entry name" value="Papain-like_cys_pep_sf"/>
</dbReference>
<dbReference type="SMART" id="SM00091">
    <property type="entry name" value="PAS"/>
    <property type="match status" value="1"/>
</dbReference>
<feature type="compositionally biased region" description="Low complexity" evidence="6">
    <location>
        <begin position="976"/>
        <end position="993"/>
    </location>
</feature>
<feature type="region of interest" description="Disordered" evidence="6">
    <location>
        <begin position="804"/>
        <end position="823"/>
    </location>
</feature>
<dbReference type="GO" id="GO:0071942">
    <property type="term" value="C:XPC complex"/>
    <property type="evidence" value="ECO:0007669"/>
    <property type="project" value="TreeGrafter"/>
</dbReference>
<dbReference type="InterPro" id="IPR000014">
    <property type="entry name" value="PAS"/>
</dbReference>
<dbReference type="HOGENOM" id="CLU_242337_0_0_1"/>
<evidence type="ECO:0000313" key="9">
    <source>
        <dbReference type="Proteomes" id="UP000007431"/>
    </source>
</evidence>
<feature type="compositionally biased region" description="Basic residues" evidence="6">
    <location>
        <begin position="260"/>
        <end position="271"/>
    </location>
</feature>
<feature type="region of interest" description="Disordered" evidence="6">
    <location>
        <begin position="1383"/>
        <end position="1463"/>
    </location>
</feature>
<evidence type="ECO:0000256" key="5">
    <source>
        <dbReference type="ARBA" id="ARBA00023242"/>
    </source>
</evidence>
<evidence type="ECO:0000256" key="4">
    <source>
        <dbReference type="ARBA" id="ARBA00023204"/>
    </source>
</evidence>